<reference evidence="1 2" key="1">
    <citation type="submission" date="2016-10" db="EMBL/GenBank/DDBJ databases">
        <authorList>
            <person name="de Groot N.N."/>
        </authorList>
    </citation>
    <scope>NUCLEOTIDE SEQUENCE [LARGE SCALE GENOMIC DNA]</scope>
    <source>
        <strain evidence="1 2">DSM 8512</strain>
    </source>
</reference>
<dbReference type="Proteomes" id="UP000199054">
    <property type="component" value="Unassembled WGS sequence"/>
</dbReference>
<evidence type="ECO:0000313" key="1">
    <source>
        <dbReference type="EMBL" id="SEN49619.1"/>
    </source>
</evidence>
<protein>
    <submittedName>
        <fullName evidence="1">Uncharacterized protein</fullName>
    </submittedName>
</protein>
<dbReference type="SUPFAM" id="SSF52540">
    <property type="entry name" value="P-loop containing nucleoside triphosphate hydrolases"/>
    <property type="match status" value="1"/>
</dbReference>
<gene>
    <name evidence="1" type="ORF">SAMN04489859_100849</name>
</gene>
<sequence>MSARQVIFHIGFPKCASSSIQAFFAANARRNRGQGLYYPSSGRSRGGYRSHAPLFRAARDGAELRGIMDDIQSETGQARTIFLSSEAGVGRLNEDGMLRRCTDELSRRFGAENITVLVVIRKHFEFAHSVYAQFIRAGLYDADRRRFFRRQGGTIARYFRLLHARDGTYSFSYRDTLAAVGDQIGECRLKIVSMHRSDLGDDVVVHLAAEAGCLDAQDYLVRPRNARFSARALLAMSDAYKRHPVGLVEERGERIARYFDRPEDHGRSFDLHGGRNFHDIIRRCQQRDSDFLAAQPGCFDAVLAAPEYRPPETQITLSTEDRHIVDLLPKKSPVQRLVPSVLRNAAREIRTRWTGG</sequence>
<evidence type="ECO:0000313" key="2">
    <source>
        <dbReference type="Proteomes" id="UP000199054"/>
    </source>
</evidence>
<organism evidence="1 2">
    <name type="scientific">Paracoccus alcaliphilus</name>
    <dbReference type="NCBI Taxonomy" id="34002"/>
    <lineage>
        <taxon>Bacteria</taxon>
        <taxon>Pseudomonadati</taxon>
        <taxon>Pseudomonadota</taxon>
        <taxon>Alphaproteobacteria</taxon>
        <taxon>Rhodobacterales</taxon>
        <taxon>Paracoccaceae</taxon>
        <taxon>Paracoccus</taxon>
    </lineage>
</organism>
<dbReference type="STRING" id="34002.SAMN04489859_100849"/>
<dbReference type="AlphaFoldDB" id="A0A1H8H0R9"/>
<dbReference type="InterPro" id="IPR027417">
    <property type="entry name" value="P-loop_NTPase"/>
</dbReference>
<keyword evidence="2" id="KW-1185">Reference proteome</keyword>
<dbReference type="EMBL" id="FODE01000008">
    <property type="protein sequence ID" value="SEN49619.1"/>
    <property type="molecule type" value="Genomic_DNA"/>
</dbReference>
<name>A0A1H8H0R9_9RHOB</name>
<proteinExistence type="predicted"/>
<accession>A0A1H8H0R9</accession>